<dbReference type="InterPro" id="IPR038735">
    <property type="entry name" value="MSMEG_1276-like_NTP-PPase_dom"/>
</dbReference>
<dbReference type="CDD" id="cd11532">
    <property type="entry name" value="NTP-PPase_COG4997"/>
    <property type="match status" value="1"/>
</dbReference>
<gene>
    <name evidence="1" type="ORF">K9V48_19935</name>
</gene>
<proteinExistence type="predicted"/>
<name>A0ABS7UVY1_9BACI</name>
<sequence>MPVYNKLVRDKIPEIIEKTGKKYTTRILSNEEYIKALQEKGFEELEEYVEAKDTASSLEELADVLEIIHSLAEYHGSSLNEIEEIRKKKADQRGGFKEKIYLIEVEDE</sequence>
<keyword evidence="2" id="KW-1185">Reference proteome</keyword>
<evidence type="ECO:0000313" key="2">
    <source>
        <dbReference type="Proteomes" id="UP001165287"/>
    </source>
</evidence>
<dbReference type="Proteomes" id="UP001165287">
    <property type="component" value="Unassembled WGS sequence"/>
</dbReference>
<comment type="caution">
    <text evidence="1">The sequence shown here is derived from an EMBL/GenBank/DDBJ whole genome shotgun (WGS) entry which is preliminary data.</text>
</comment>
<dbReference type="SUPFAM" id="SSF101386">
    <property type="entry name" value="all-alpha NTP pyrophosphatases"/>
    <property type="match status" value="1"/>
</dbReference>
<organism evidence="1 2">
    <name type="scientific">Metabacillus rhizolycopersici</name>
    <dbReference type="NCBI Taxonomy" id="2875709"/>
    <lineage>
        <taxon>Bacteria</taxon>
        <taxon>Bacillati</taxon>
        <taxon>Bacillota</taxon>
        <taxon>Bacilli</taxon>
        <taxon>Bacillales</taxon>
        <taxon>Bacillaceae</taxon>
        <taxon>Metabacillus</taxon>
    </lineage>
</organism>
<dbReference type="RefSeq" id="WP_224140917.1">
    <property type="nucleotide sequence ID" value="NZ_JAIQUM010000056.1"/>
</dbReference>
<accession>A0ABS7UVY1</accession>
<dbReference type="EMBL" id="JAIQUM010000056">
    <property type="protein sequence ID" value="MBZ5752461.1"/>
    <property type="molecule type" value="Genomic_DNA"/>
</dbReference>
<reference evidence="1" key="1">
    <citation type="submission" date="2024-05" db="EMBL/GenBank/DDBJ databases">
        <title>Metabacillus sp. nov., isolated from the rhizosphere soil of tomato plants.</title>
        <authorList>
            <person name="Ma R."/>
        </authorList>
    </citation>
    <scope>NUCLEOTIDE SEQUENCE</scope>
    <source>
        <strain evidence="1">DBTR6</strain>
    </source>
</reference>
<evidence type="ECO:0000313" key="1">
    <source>
        <dbReference type="EMBL" id="MBZ5752461.1"/>
    </source>
</evidence>
<protein>
    <submittedName>
        <fullName evidence="1">Nucleoside triphosphate pyrophosphohydrolase</fullName>
    </submittedName>
</protein>